<evidence type="ECO:0000256" key="2">
    <source>
        <dbReference type="SAM" id="Phobius"/>
    </source>
</evidence>
<name>A0A4R5L8G7_9BURK</name>
<feature type="region of interest" description="Disordered" evidence="1">
    <location>
        <begin position="260"/>
        <end position="279"/>
    </location>
</feature>
<sequence length="279" mass="30497">MTDIETGVSMVWGGQILFDAYDRKARLAPSMLAVTPLLTSAIFGFENTAVLERVATLLVAVGGLWLLADMSRGLGRMKQQALFARWGGTPSVQLLRHSNPAIDPHTKARYHACLRAKAKVTLPTAGEETSNPGDADARYDSALQWLLQHTRDKKRFALLGAENATYGFRRNGYGIRWLGLAVCVLTAGWSAGVSYFHSDLPFRVAIAQPGTVVQLVLTAMLSLVWLFYFREKMVRDAAFAYARELIRCCEVIAVPVHSRKPKSTESASKSGAATKGPAP</sequence>
<feature type="transmembrane region" description="Helical" evidence="2">
    <location>
        <begin position="51"/>
        <end position="68"/>
    </location>
</feature>
<feature type="transmembrane region" description="Helical" evidence="2">
    <location>
        <begin position="27"/>
        <end position="45"/>
    </location>
</feature>
<proteinExistence type="predicted"/>
<comment type="caution">
    <text evidence="3">The sequence shown here is derived from an EMBL/GenBank/DDBJ whole genome shotgun (WGS) entry which is preliminary data.</text>
</comment>
<accession>A0A4R5L8G7</accession>
<keyword evidence="2" id="KW-0472">Membrane</keyword>
<dbReference type="OrthoDB" id="2083198at2"/>
<organism evidence="3 4">
    <name type="scientific">Paraburkholderia guartelaensis</name>
    <dbReference type="NCBI Taxonomy" id="2546446"/>
    <lineage>
        <taxon>Bacteria</taxon>
        <taxon>Pseudomonadati</taxon>
        <taxon>Pseudomonadota</taxon>
        <taxon>Betaproteobacteria</taxon>
        <taxon>Burkholderiales</taxon>
        <taxon>Burkholderiaceae</taxon>
        <taxon>Paraburkholderia</taxon>
    </lineage>
</organism>
<feature type="transmembrane region" description="Helical" evidence="2">
    <location>
        <begin position="177"/>
        <end position="197"/>
    </location>
</feature>
<dbReference type="AlphaFoldDB" id="A0A4R5L8G7"/>
<evidence type="ECO:0000313" key="3">
    <source>
        <dbReference type="EMBL" id="TDG05091.1"/>
    </source>
</evidence>
<reference evidence="3 4" key="1">
    <citation type="submission" date="2019-03" db="EMBL/GenBank/DDBJ databases">
        <title>Paraburkholderia sp. isolated from native Mimosa gymnas in Guartela State Park, Brazil.</title>
        <authorList>
            <person name="Paulitsch F."/>
            <person name="Hungria M."/>
            <person name="Delamuta J.R.M."/>
            <person name="Ribeiro R.A."/>
            <person name="Dall'Agnol R."/>
            <person name="Silva J.S.B."/>
        </authorList>
    </citation>
    <scope>NUCLEOTIDE SEQUENCE [LARGE SCALE GENOMIC DNA]</scope>
    <source>
        <strain evidence="3 4">CNPSo 3008</strain>
    </source>
</reference>
<evidence type="ECO:0000256" key="1">
    <source>
        <dbReference type="SAM" id="MobiDB-lite"/>
    </source>
</evidence>
<protein>
    <submittedName>
        <fullName evidence="3">Uncharacterized protein</fullName>
    </submittedName>
</protein>
<dbReference type="RefSeq" id="WP_133185857.1">
    <property type="nucleotide sequence ID" value="NZ_SMOD01000023.1"/>
</dbReference>
<keyword evidence="2" id="KW-1133">Transmembrane helix</keyword>
<evidence type="ECO:0000313" key="4">
    <source>
        <dbReference type="Proteomes" id="UP000295606"/>
    </source>
</evidence>
<dbReference type="EMBL" id="SMOD01000023">
    <property type="protein sequence ID" value="TDG05091.1"/>
    <property type="molecule type" value="Genomic_DNA"/>
</dbReference>
<feature type="transmembrane region" description="Helical" evidence="2">
    <location>
        <begin position="209"/>
        <end position="229"/>
    </location>
</feature>
<keyword evidence="2" id="KW-0812">Transmembrane</keyword>
<gene>
    <name evidence="3" type="ORF">E1N52_27030</name>
</gene>
<dbReference type="Proteomes" id="UP000295606">
    <property type="component" value="Unassembled WGS sequence"/>
</dbReference>